<keyword evidence="2 4" id="KW-0689">Ribosomal protein</keyword>
<evidence type="ECO:0000256" key="5">
    <source>
        <dbReference type="RuleBase" id="RU003910"/>
    </source>
</evidence>
<dbReference type="EMBL" id="AP011766">
    <property type="protein sequence ID" value="BAL57121.1"/>
    <property type="molecule type" value="Genomic_DNA"/>
</dbReference>
<comment type="subunit">
    <text evidence="4">Part of the 30S ribosomal subunit. Forms a tight heterodimer with protein bS6.</text>
</comment>
<proteinExistence type="inferred from homology"/>
<evidence type="ECO:0000256" key="4">
    <source>
        <dbReference type="HAMAP-Rule" id="MF_00270"/>
    </source>
</evidence>
<keyword evidence="4" id="KW-0694">RNA-binding</keyword>
<keyword evidence="4" id="KW-0699">rRNA-binding</keyword>
<dbReference type="GO" id="GO:0003735">
    <property type="term" value="F:structural constituent of ribosome"/>
    <property type="evidence" value="ECO:0007669"/>
    <property type="project" value="InterPro"/>
</dbReference>
<name>H5SI22_9BACT</name>
<dbReference type="InterPro" id="IPR001648">
    <property type="entry name" value="Ribosomal_bS18"/>
</dbReference>
<dbReference type="HAMAP" id="MF_00270">
    <property type="entry name" value="Ribosomal_bS18"/>
    <property type="match status" value="1"/>
</dbReference>
<dbReference type="SUPFAM" id="SSF46911">
    <property type="entry name" value="Ribosomal protein S18"/>
    <property type="match status" value="1"/>
</dbReference>
<protein>
    <recommendedName>
        <fullName evidence="4">Small ribosomal subunit protein bS18</fullName>
    </recommendedName>
</protein>
<evidence type="ECO:0000256" key="1">
    <source>
        <dbReference type="ARBA" id="ARBA00005589"/>
    </source>
</evidence>
<reference evidence="7" key="1">
    <citation type="journal article" date="2005" name="Environ. Microbiol.">
        <title>Genetic and functional properties of uncultivated thermophilic crenarchaeotes from a subsurface gold mine as revealed by analysis of genome fragments.</title>
        <authorList>
            <person name="Nunoura T."/>
            <person name="Hirayama H."/>
            <person name="Takami H."/>
            <person name="Oida H."/>
            <person name="Nishi S."/>
            <person name="Shimamura S."/>
            <person name="Suzuki Y."/>
            <person name="Inagaki F."/>
            <person name="Takai K."/>
            <person name="Nealson K.H."/>
            <person name="Horikoshi K."/>
        </authorList>
    </citation>
    <scope>NUCLEOTIDE SEQUENCE</scope>
</reference>
<dbReference type="AlphaFoldDB" id="H5SI22"/>
<feature type="region of interest" description="Disordered" evidence="6">
    <location>
        <begin position="1"/>
        <end position="22"/>
    </location>
</feature>
<evidence type="ECO:0000256" key="6">
    <source>
        <dbReference type="SAM" id="MobiDB-lite"/>
    </source>
</evidence>
<dbReference type="NCBIfam" id="TIGR00165">
    <property type="entry name" value="S18"/>
    <property type="match status" value="1"/>
</dbReference>
<gene>
    <name evidence="4" type="primary">rpsR</name>
    <name evidence="7" type="ORF">HGMM_F31E01C44</name>
    <name evidence="8" type="ORF">HGMM_F47C08C42</name>
</gene>
<dbReference type="PANTHER" id="PTHR13479:SF40">
    <property type="entry name" value="SMALL RIBOSOMAL SUBUNIT PROTEIN BS18M"/>
    <property type="match status" value="1"/>
</dbReference>
<dbReference type="GO" id="GO:0006412">
    <property type="term" value="P:translation"/>
    <property type="evidence" value="ECO:0007669"/>
    <property type="project" value="UniProtKB-UniRule"/>
</dbReference>
<dbReference type="EMBL" id="AP011729">
    <property type="protein sequence ID" value="BAL55808.1"/>
    <property type="molecule type" value="Genomic_DNA"/>
</dbReference>
<reference evidence="7" key="2">
    <citation type="journal article" date="2012" name="PLoS ONE">
        <title>A Deeply Branching Thermophilic Bacterium with an Ancient Acetyl-CoA Pathway Dominates a Subsurface Ecosystem.</title>
        <authorList>
            <person name="Takami H."/>
            <person name="Noguchi H."/>
            <person name="Takaki Y."/>
            <person name="Uchiyama I."/>
            <person name="Toyoda A."/>
            <person name="Nishi S."/>
            <person name="Chee G.-J."/>
            <person name="Arai W."/>
            <person name="Nunoura T."/>
            <person name="Itoh T."/>
            <person name="Hattori M."/>
            <person name="Takai K."/>
        </authorList>
    </citation>
    <scope>NUCLEOTIDE SEQUENCE</scope>
</reference>
<comment type="function">
    <text evidence="4">Binds as a heterodimer with protein bS6 to the central domain of the 16S rRNA, where it helps stabilize the platform of the 30S subunit.</text>
</comment>
<evidence type="ECO:0000256" key="3">
    <source>
        <dbReference type="ARBA" id="ARBA00023274"/>
    </source>
</evidence>
<evidence type="ECO:0000313" key="8">
    <source>
        <dbReference type="EMBL" id="BAL57121.1"/>
    </source>
</evidence>
<dbReference type="GO" id="GO:0022627">
    <property type="term" value="C:cytosolic small ribosomal subunit"/>
    <property type="evidence" value="ECO:0007669"/>
    <property type="project" value="TreeGrafter"/>
</dbReference>
<dbReference type="InterPro" id="IPR036870">
    <property type="entry name" value="Ribosomal_bS18_sf"/>
</dbReference>
<keyword evidence="3 4" id="KW-0687">Ribonucleoprotein</keyword>
<dbReference type="Pfam" id="PF01084">
    <property type="entry name" value="Ribosomal_S18"/>
    <property type="match status" value="1"/>
</dbReference>
<dbReference type="Gene3D" id="4.10.640.10">
    <property type="entry name" value="Ribosomal protein S18"/>
    <property type="match status" value="1"/>
</dbReference>
<organism evidence="7">
    <name type="scientific">uncultured Acetothermia bacterium</name>
    <dbReference type="NCBI Taxonomy" id="236499"/>
    <lineage>
        <taxon>Bacteria</taxon>
        <taxon>Candidatus Bipolaricaulota</taxon>
        <taxon>environmental samples</taxon>
    </lineage>
</organism>
<dbReference type="GO" id="GO:0070181">
    <property type="term" value="F:small ribosomal subunit rRNA binding"/>
    <property type="evidence" value="ECO:0007669"/>
    <property type="project" value="TreeGrafter"/>
</dbReference>
<evidence type="ECO:0000256" key="2">
    <source>
        <dbReference type="ARBA" id="ARBA00022980"/>
    </source>
</evidence>
<evidence type="ECO:0000313" key="7">
    <source>
        <dbReference type="EMBL" id="BAL55808.1"/>
    </source>
</evidence>
<accession>H5SI22</accession>
<dbReference type="PANTHER" id="PTHR13479">
    <property type="entry name" value="30S RIBOSOMAL PROTEIN S18"/>
    <property type="match status" value="1"/>
</dbReference>
<dbReference type="PRINTS" id="PR00974">
    <property type="entry name" value="RIBOSOMALS18"/>
</dbReference>
<comment type="similarity">
    <text evidence="1 4 5">Belongs to the bacterial ribosomal protein bS18 family.</text>
</comment>
<sequence>MKMTRRESSNGKNRMQRGKLKGRDECKLCEHDVTLTYKQPDELKRFMNKLGKILPRRASRLCAKHQRQLARQVKRARKMALLPYEVEQ</sequence>